<dbReference type="InterPro" id="IPR011628">
    <property type="entry name" value="Cleaved_adhesin"/>
</dbReference>
<evidence type="ECO:0000256" key="1">
    <source>
        <dbReference type="ARBA" id="ARBA00022729"/>
    </source>
</evidence>
<feature type="domain" description="Cleaved adhesin" evidence="3">
    <location>
        <begin position="160"/>
        <end position="323"/>
    </location>
</feature>
<protein>
    <submittedName>
        <fullName evidence="4">Putative secreted protein (Por secretion system target)</fullName>
    </submittedName>
</protein>
<keyword evidence="1 2" id="KW-0732">Signal</keyword>
<accession>A0A3D9HIT7</accession>
<dbReference type="Pfam" id="PF07675">
    <property type="entry name" value="Cleaved_Adhesin"/>
    <property type="match status" value="1"/>
</dbReference>
<dbReference type="RefSeq" id="WP_181896350.1">
    <property type="nucleotide sequence ID" value="NZ_QRDX01000002.1"/>
</dbReference>
<dbReference type="NCBIfam" id="TIGR04183">
    <property type="entry name" value="Por_Secre_tail"/>
    <property type="match status" value="1"/>
</dbReference>
<evidence type="ECO:0000313" key="4">
    <source>
        <dbReference type="EMBL" id="RED49345.1"/>
    </source>
</evidence>
<keyword evidence="5" id="KW-1185">Reference proteome</keyword>
<comment type="caution">
    <text evidence="4">The sequence shown here is derived from an EMBL/GenBank/DDBJ whole genome shotgun (WGS) entry which is preliminary data.</text>
</comment>
<dbReference type="AlphaFoldDB" id="A0A3D9HIT7"/>
<dbReference type="EMBL" id="QRDX01000002">
    <property type="protein sequence ID" value="RED49345.1"/>
    <property type="molecule type" value="Genomic_DNA"/>
</dbReference>
<dbReference type="Proteomes" id="UP000256629">
    <property type="component" value="Unassembled WGS sequence"/>
</dbReference>
<dbReference type="Gene3D" id="2.60.120.200">
    <property type="match status" value="1"/>
</dbReference>
<feature type="chain" id="PRO_5017655145" evidence="2">
    <location>
        <begin position="25"/>
        <end position="414"/>
    </location>
</feature>
<dbReference type="InterPro" id="IPR026444">
    <property type="entry name" value="Secre_tail"/>
</dbReference>
<proteinExistence type="predicted"/>
<name>A0A3D9HIT7_9FLAO</name>
<evidence type="ECO:0000313" key="5">
    <source>
        <dbReference type="Proteomes" id="UP000256629"/>
    </source>
</evidence>
<sequence length="414" mass="44890">MKKILLLCCVLTISFNINSQNSCASPGTISAGSHSVGTINGSAATLICDSNTAGTKAEWYAYTASTDGFASVTTDLGSNSGDDTNMYIYSGTCGSLSCLASSDDISPSNLLSEANFPISSGTTYYIVFDNRWSSSGFDFMVSETNVACNVTVPPAQENFSDQNKITACWDLIDADMDNRKWFVQDFDLDGTPGLDGNPCIVSRSWDAAGFVFPDNWIISYSIDITSYSSGDDIYLNWKARGINPSFANENYTVYVATGNDTSDFLSSGISFNEIIGQNGGAGTTFVDRSLDISSLAGNIVYVAFRHHNMPSSQYELHIDDVEISSSAPSLSNDDFEINEFSHFYNTSDKTLTLKSSISAIRYVEVYNILGAHVLTQDINSIKGQVHLSNQTDGIYIVKAALDDNIIQTLKIIKH</sequence>
<evidence type="ECO:0000259" key="3">
    <source>
        <dbReference type="Pfam" id="PF07675"/>
    </source>
</evidence>
<gene>
    <name evidence="4" type="ORF">DFQ02_102113</name>
</gene>
<organism evidence="4 5">
    <name type="scientific">Seonamhaeicola aphaedonensis</name>
    <dbReference type="NCBI Taxonomy" id="1461338"/>
    <lineage>
        <taxon>Bacteria</taxon>
        <taxon>Pseudomonadati</taxon>
        <taxon>Bacteroidota</taxon>
        <taxon>Flavobacteriia</taxon>
        <taxon>Flavobacteriales</taxon>
        <taxon>Flavobacteriaceae</taxon>
    </lineage>
</organism>
<feature type="signal peptide" evidence="2">
    <location>
        <begin position="1"/>
        <end position="24"/>
    </location>
</feature>
<evidence type="ECO:0000256" key="2">
    <source>
        <dbReference type="SAM" id="SignalP"/>
    </source>
</evidence>
<dbReference type="NCBIfam" id="NF038128">
    <property type="entry name" value="choice_anch_J"/>
    <property type="match status" value="1"/>
</dbReference>
<reference evidence="4 5" key="1">
    <citation type="submission" date="2018-07" db="EMBL/GenBank/DDBJ databases">
        <title>Genomic Encyclopedia of Type Strains, Phase III (KMG-III): the genomes of soil and plant-associated and newly described type strains.</title>
        <authorList>
            <person name="Whitman W."/>
        </authorList>
    </citation>
    <scope>NUCLEOTIDE SEQUENCE [LARGE SCALE GENOMIC DNA]</scope>
    <source>
        <strain evidence="4 5">CECT 8487</strain>
    </source>
</reference>